<dbReference type="Gene3D" id="3.10.100.10">
    <property type="entry name" value="Mannose-Binding Protein A, subunit A"/>
    <property type="match status" value="1"/>
</dbReference>
<dbReference type="Ensembl" id="ENSACLT00000056741.1">
    <property type="protein sequence ID" value="ENSACLP00000075761.1"/>
    <property type="gene ID" value="ENSACLG00000033620.1"/>
</dbReference>
<dbReference type="InterPro" id="IPR050111">
    <property type="entry name" value="C-type_lectin/snaclec_domain"/>
</dbReference>
<protein>
    <recommendedName>
        <fullName evidence="2">C-type lectin domain-containing protein</fullName>
    </recommendedName>
</protein>
<reference evidence="4" key="2">
    <citation type="submission" date="2023-03" db="EMBL/GenBank/DDBJ databases">
        <authorList>
            <consortium name="Wellcome Sanger Institute Data Sharing"/>
        </authorList>
    </citation>
    <scope>NUCLEOTIDE SEQUENCE [LARGE SCALE GENOMIC DNA]</scope>
</reference>
<dbReference type="PRINTS" id="PR01504">
    <property type="entry name" value="PNCREATITSAP"/>
</dbReference>
<dbReference type="InterPro" id="IPR018378">
    <property type="entry name" value="C-type_lectin_CS"/>
</dbReference>
<dbReference type="Pfam" id="PF00059">
    <property type="entry name" value="Lectin_C"/>
    <property type="match status" value="1"/>
</dbReference>
<accession>A0AAX7VHT0</accession>
<reference evidence="3" key="3">
    <citation type="submission" date="2025-08" db="UniProtKB">
        <authorList>
            <consortium name="Ensembl"/>
        </authorList>
    </citation>
    <scope>IDENTIFICATION</scope>
</reference>
<organism evidence="3 4">
    <name type="scientific">Astatotilapia calliptera</name>
    <name type="common">Eastern happy</name>
    <name type="synonym">Chromis callipterus</name>
    <dbReference type="NCBI Taxonomy" id="8154"/>
    <lineage>
        <taxon>Eukaryota</taxon>
        <taxon>Metazoa</taxon>
        <taxon>Chordata</taxon>
        <taxon>Craniata</taxon>
        <taxon>Vertebrata</taxon>
        <taxon>Euteleostomi</taxon>
        <taxon>Actinopterygii</taxon>
        <taxon>Neopterygii</taxon>
        <taxon>Teleostei</taxon>
        <taxon>Neoteleostei</taxon>
        <taxon>Acanthomorphata</taxon>
        <taxon>Ovalentaria</taxon>
        <taxon>Cichlomorphae</taxon>
        <taxon>Cichliformes</taxon>
        <taxon>Cichlidae</taxon>
        <taxon>African cichlids</taxon>
        <taxon>Pseudocrenilabrinae</taxon>
        <taxon>Haplochromini</taxon>
        <taxon>Astatotilapia</taxon>
    </lineage>
</organism>
<feature type="domain" description="C-type lectin" evidence="2">
    <location>
        <begin position="62"/>
        <end position="181"/>
    </location>
</feature>
<dbReference type="SUPFAM" id="SSF56436">
    <property type="entry name" value="C-type lectin-like"/>
    <property type="match status" value="1"/>
</dbReference>
<dbReference type="PANTHER" id="PTHR22803">
    <property type="entry name" value="MANNOSE, PHOSPHOLIPASE, LECTIN RECEPTOR RELATED"/>
    <property type="match status" value="1"/>
</dbReference>
<dbReference type="InterPro" id="IPR001304">
    <property type="entry name" value="C-type_lectin-like"/>
</dbReference>
<dbReference type="PROSITE" id="PS00615">
    <property type="entry name" value="C_TYPE_LECTIN_1"/>
    <property type="match status" value="1"/>
</dbReference>
<proteinExistence type="predicted"/>
<dbReference type="AlphaFoldDB" id="A0AAX7VHT0"/>
<gene>
    <name evidence="3" type="primary">EIF4E3</name>
</gene>
<keyword evidence="4" id="KW-1185">Reference proteome</keyword>
<name>A0AAX7VHT0_ASTCA</name>
<dbReference type="GeneTree" id="ENSGT01150000286973"/>
<evidence type="ECO:0000256" key="1">
    <source>
        <dbReference type="ARBA" id="ARBA00023157"/>
    </source>
</evidence>
<dbReference type="InterPro" id="IPR016187">
    <property type="entry name" value="CTDL_fold"/>
</dbReference>
<dbReference type="InterPro" id="IPR016186">
    <property type="entry name" value="C-type_lectin-like/link_sf"/>
</dbReference>
<evidence type="ECO:0000313" key="3">
    <source>
        <dbReference type="Ensembl" id="ENSACLP00000075761.1"/>
    </source>
</evidence>
<dbReference type="PROSITE" id="PS50041">
    <property type="entry name" value="C_TYPE_LECTIN_2"/>
    <property type="match status" value="1"/>
</dbReference>
<evidence type="ECO:0000259" key="2">
    <source>
        <dbReference type="PROSITE" id="PS50041"/>
    </source>
</evidence>
<sequence>MILLLFLFSLALGAPSESPSDGSEVKLQHGNQRWDQVIVLQVSNDHRVQLLHGNCPPFWYSFNGRCYKYVATHMSWADAELYCVSQRANLVSIYSREEEEFVKSLIKNFDHAERWTWIGLSDIHKEGRWMWSDGCAVSFVYWDTSEPNNSGTKEHCVHTNVREVKKWNDHQCSLNLASVCATQITCP</sequence>
<reference evidence="3 4" key="1">
    <citation type="submission" date="2018-05" db="EMBL/GenBank/DDBJ databases">
        <authorList>
            <person name="Datahose"/>
        </authorList>
    </citation>
    <scope>NUCLEOTIDE SEQUENCE</scope>
</reference>
<dbReference type="Proteomes" id="UP000265100">
    <property type="component" value="Chromosome 22"/>
</dbReference>
<evidence type="ECO:0000313" key="4">
    <source>
        <dbReference type="Proteomes" id="UP000265100"/>
    </source>
</evidence>
<reference evidence="3" key="4">
    <citation type="submission" date="2025-09" db="UniProtKB">
        <authorList>
            <consortium name="Ensembl"/>
        </authorList>
    </citation>
    <scope>IDENTIFICATION</scope>
</reference>
<keyword evidence="1" id="KW-1015">Disulfide bond</keyword>
<dbReference type="SMART" id="SM00034">
    <property type="entry name" value="CLECT"/>
    <property type="match status" value="1"/>
</dbReference>